<comment type="caution">
    <text evidence="1">The sequence shown here is derived from an EMBL/GenBank/DDBJ whole genome shotgun (WGS) entry which is preliminary data.</text>
</comment>
<organism evidence="1 2">
    <name type="scientific">Paracoccus kondratievae</name>
    <dbReference type="NCBI Taxonomy" id="135740"/>
    <lineage>
        <taxon>Bacteria</taxon>
        <taxon>Pseudomonadati</taxon>
        <taxon>Pseudomonadota</taxon>
        <taxon>Alphaproteobacteria</taxon>
        <taxon>Rhodobacterales</taxon>
        <taxon>Paracoccaceae</taxon>
        <taxon>Paracoccus</taxon>
    </lineage>
</organism>
<proteinExistence type="predicted"/>
<dbReference type="Proteomes" id="UP001143349">
    <property type="component" value="Unassembled WGS sequence"/>
</dbReference>
<evidence type="ECO:0000313" key="1">
    <source>
        <dbReference type="EMBL" id="GLK64188.1"/>
    </source>
</evidence>
<keyword evidence="2" id="KW-1185">Reference proteome</keyword>
<reference evidence="1" key="1">
    <citation type="journal article" date="2014" name="Int. J. Syst. Evol. Microbiol.">
        <title>Complete genome sequence of Corynebacterium casei LMG S-19264T (=DSM 44701T), isolated from a smear-ripened cheese.</title>
        <authorList>
            <consortium name="US DOE Joint Genome Institute (JGI-PGF)"/>
            <person name="Walter F."/>
            <person name="Albersmeier A."/>
            <person name="Kalinowski J."/>
            <person name="Ruckert C."/>
        </authorList>
    </citation>
    <scope>NUCLEOTIDE SEQUENCE</scope>
    <source>
        <strain evidence="1">VKM B-2222</strain>
    </source>
</reference>
<name>A0AAD3NZN3_9RHOB</name>
<sequence>MEPVGWMSSPTVKSETITKPYDGLERMFLSEMLKYAWPQQTSSGFGGGVGEEHFSSFLKDAYASQLAQRLALNLHISDMG</sequence>
<evidence type="ECO:0000313" key="2">
    <source>
        <dbReference type="Proteomes" id="UP001143349"/>
    </source>
</evidence>
<protein>
    <recommendedName>
        <fullName evidence="3">Flagellar protein FlgJ N-terminal domain-containing protein</fullName>
    </recommendedName>
</protein>
<dbReference type="AlphaFoldDB" id="A0AAD3NZN3"/>
<gene>
    <name evidence="1" type="ORF">GCM10017635_16590</name>
</gene>
<accession>A0AAD3NZN3</accession>
<dbReference type="EMBL" id="BSFH01000026">
    <property type="protein sequence ID" value="GLK64188.1"/>
    <property type="molecule type" value="Genomic_DNA"/>
</dbReference>
<evidence type="ECO:0008006" key="3">
    <source>
        <dbReference type="Google" id="ProtNLM"/>
    </source>
</evidence>
<reference evidence="1" key="2">
    <citation type="submission" date="2023-01" db="EMBL/GenBank/DDBJ databases">
        <authorList>
            <person name="Sun Q."/>
            <person name="Evtushenko L."/>
        </authorList>
    </citation>
    <scope>NUCLEOTIDE SEQUENCE</scope>
    <source>
        <strain evidence="1">VKM B-2222</strain>
    </source>
</reference>